<evidence type="ECO:0000313" key="6">
    <source>
        <dbReference type="Proteomes" id="UP001057877"/>
    </source>
</evidence>
<protein>
    <submittedName>
        <fullName evidence="5">AraC family transcriptional regulator</fullName>
    </submittedName>
</protein>
<evidence type="ECO:0000256" key="3">
    <source>
        <dbReference type="ARBA" id="ARBA00023163"/>
    </source>
</evidence>
<dbReference type="Pfam" id="PF12833">
    <property type="entry name" value="HTH_18"/>
    <property type="match status" value="1"/>
</dbReference>
<name>A0ABY5S2Z1_9BACL</name>
<dbReference type="InterPro" id="IPR037923">
    <property type="entry name" value="HTH-like"/>
</dbReference>
<keyword evidence="3" id="KW-0804">Transcription</keyword>
<dbReference type="PANTHER" id="PTHR43280:SF28">
    <property type="entry name" value="HTH-TYPE TRANSCRIPTIONAL ACTIVATOR RHAS"/>
    <property type="match status" value="1"/>
</dbReference>
<dbReference type="PANTHER" id="PTHR43280">
    <property type="entry name" value="ARAC-FAMILY TRANSCRIPTIONAL REGULATOR"/>
    <property type="match status" value="1"/>
</dbReference>
<evidence type="ECO:0000256" key="2">
    <source>
        <dbReference type="ARBA" id="ARBA00023125"/>
    </source>
</evidence>
<dbReference type="InterPro" id="IPR014710">
    <property type="entry name" value="RmlC-like_jellyroll"/>
</dbReference>
<keyword evidence="1" id="KW-0805">Transcription regulation</keyword>
<accession>A0ABY5S2Z1</accession>
<proteinExistence type="predicted"/>
<dbReference type="SMART" id="SM00342">
    <property type="entry name" value="HTH_ARAC"/>
    <property type="match status" value="1"/>
</dbReference>
<keyword evidence="2" id="KW-0238">DNA-binding</keyword>
<dbReference type="InterPro" id="IPR018060">
    <property type="entry name" value="HTH_AraC"/>
</dbReference>
<dbReference type="InterPro" id="IPR003313">
    <property type="entry name" value="AraC-bd"/>
</dbReference>
<dbReference type="Pfam" id="PF02311">
    <property type="entry name" value="AraC_binding"/>
    <property type="match status" value="1"/>
</dbReference>
<keyword evidence="6" id="KW-1185">Reference proteome</keyword>
<dbReference type="InterPro" id="IPR020449">
    <property type="entry name" value="Tscrpt_reg_AraC-type_HTH"/>
</dbReference>
<evidence type="ECO:0000313" key="5">
    <source>
        <dbReference type="EMBL" id="UVI28251.1"/>
    </source>
</evidence>
<sequence length="301" mass="35559">MRMTNEELLESRDFPFYINAVTINPGYEVEDHSHEFIELAYVYAGIGEHRYDGGEYHVIKAGDVFVIEPGMEHAYRGRQSESMTIYNVLFTQTLLKEELNTMAAFTSFLDFFYVEPLLRNDVRFRTRLTLREAQQAEMKTLLDRLLYEREEKTLGYRIFIKTEMIQLFIFLSRCHQQKEERVRSMPHQEKTMQHMLDFIHRHYAQPLTLEQICRISGWSLSAFSHHFKRMTGKTFIEYRNEVRLKVAEEALIDSTQKIAAIASEVGFDDLSFFNKLFKKKTGLSPGQYRKRALEEDKQGDT</sequence>
<reference evidence="5" key="1">
    <citation type="submission" date="2022-01" db="EMBL/GenBank/DDBJ databases">
        <title>Paenibacillus spongiae sp. nov., isolated from marine sponge.</title>
        <authorList>
            <person name="Li Z."/>
            <person name="Zhang M."/>
        </authorList>
    </citation>
    <scope>NUCLEOTIDE SEQUENCE</scope>
    <source>
        <strain evidence="5">PHS-Z3</strain>
    </source>
</reference>
<gene>
    <name evidence="5" type="ORF">L1F29_22735</name>
</gene>
<dbReference type="SUPFAM" id="SSF51215">
    <property type="entry name" value="Regulatory protein AraC"/>
    <property type="match status" value="1"/>
</dbReference>
<dbReference type="Gene3D" id="1.10.10.60">
    <property type="entry name" value="Homeodomain-like"/>
    <property type="match status" value="2"/>
</dbReference>
<feature type="domain" description="HTH araC/xylS-type" evidence="4">
    <location>
        <begin position="193"/>
        <end position="291"/>
    </location>
</feature>
<dbReference type="InterPro" id="IPR018062">
    <property type="entry name" value="HTH_AraC-typ_CS"/>
</dbReference>
<evidence type="ECO:0000259" key="4">
    <source>
        <dbReference type="PROSITE" id="PS01124"/>
    </source>
</evidence>
<dbReference type="InterPro" id="IPR009057">
    <property type="entry name" value="Homeodomain-like_sf"/>
</dbReference>
<dbReference type="Proteomes" id="UP001057877">
    <property type="component" value="Chromosome"/>
</dbReference>
<organism evidence="5 6">
    <name type="scientific">Paenibacillus spongiae</name>
    <dbReference type="NCBI Taxonomy" id="2909671"/>
    <lineage>
        <taxon>Bacteria</taxon>
        <taxon>Bacillati</taxon>
        <taxon>Bacillota</taxon>
        <taxon>Bacilli</taxon>
        <taxon>Bacillales</taxon>
        <taxon>Paenibacillaceae</taxon>
        <taxon>Paenibacillus</taxon>
    </lineage>
</organism>
<dbReference type="Gene3D" id="2.60.120.10">
    <property type="entry name" value="Jelly Rolls"/>
    <property type="match status" value="1"/>
</dbReference>
<dbReference type="PROSITE" id="PS01124">
    <property type="entry name" value="HTH_ARAC_FAMILY_2"/>
    <property type="match status" value="1"/>
</dbReference>
<dbReference type="SUPFAM" id="SSF46689">
    <property type="entry name" value="Homeodomain-like"/>
    <property type="match status" value="2"/>
</dbReference>
<dbReference type="RefSeq" id="WP_258384339.1">
    <property type="nucleotide sequence ID" value="NZ_CP091430.1"/>
</dbReference>
<dbReference type="PRINTS" id="PR00032">
    <property type="entry name" value="HTHARAC"/>
</dbReference>
<dbReference type="PROSITE" id="PS00041">
    <property type="entry name" value="HTH_ARAC_FAMILY_1"/>
    <property type="match status" value="1"/>
</dbReference>
<dbReference type="EMBL" id="CP091430">
    <property type="protein sequence ID" value="UVI28251.1"/>
    <property type="molecule type" value="Genomic_DNA"/>
</dbReference>
<evidence type="ECO:0000256" key="1">
    <source>
        <dbReference type="ARBA" id="ARBA00023015"/>
    </source>
</evidence>